<organism evidence="11 12">
    <name type="scientific">Cyclocybe aegerita</name>
    <name type="common">Black poplar mushroom</name>
    <name type="synonym">Agrocybe aegerita</name>
    <dbReference type="NCBI Taxonomy" id="1973307"/>
    <lineage>
        <taxon>Eukaryota</taxon>
        <taxon>Fungi</taxon>
        <taxon>Dikarya</taxon>
        <taxon>Basidiomycota</taxon>
        <taxon>Agaricomycotina</taxon>
        <taxon>Agaricomycetes</taxon>
        <taxon>Agaricomycetidae</taxon>
        <taxon>Agaricales</taxon>
        <taxon>Agaricineae</taxon>
        <taxon>Bolbitiaceae</taxon>
        <taxon>Cyclocybe</taxon>
    </lineage>
</organism>
<dbReference type="Pfam" id="PF05148">
    <property type="entry name" value="Methyltransf_8"/>
    <property type="match status" value="1"/>
</dbReference>
<evidence type="ECO:0000256" key="8">
    <source>
        <dbReference type="ARBA" id="ARBA00076672"/>
    </source>
</evidence>
<dbReference type="GO" id="GO:0005730">
    <property type="term" value="C:nucleolus"/>
    <property type="evidence" value="ECO:0007669"/>
    <property type="project" value="UniProtKB-SubCell"/>
</dbReference>
<dbReference type="AlphaFoldDB" id="A0A8S0W7A2"/>
<evidence type="ECO:0000256" key="1">
    <source>
        <dbReference type="ARBA" id="ARBA00004604"/>
    </source>
</evidence>
<evidence type="ECO:0000256" key="5">
    <source>
        <dbReference type="ARBA" id="ARBA00022679"/>
    </source>
</evidence>
<evidence type="ECO:0000256" key="2">
    <source>
        <dbReference type="ARBA" id="ARBA00006301"/>
    </source>
</evidence>
<sequence length="393" mass="43686">MSLFQVPGWSVATAPVREEPQYTSKKRKRPSNDTHKLEAAEVNIEKLISKLAHPQPGENPTNSKGKAKAQDPRRKARLGKKQKLGVGAADAPKKAERPSASSSEVKIPPSSPTKSKKEKKMAKSNPPPAIEVASKRLKPSSPQQEATSSRLTALQKGMKQSLDGARFRLINETLYKSDSRAARQMMQEDPKVFEEYHMGFRHQVLSWPTNPVEHYISMFSTYPKKTIIADLGCGDAALARNLLPKGISVVSFDLISDSKFVVEADICDKIPLPGSEPAEAEKSGGEGQIVDIVVCALSLMGVNWVQCLREVWRVLKLGGELHIAEVTSRFTDIEQFQGLIGSIGFRSKAKDESNTHFILFEFVKVSRMGKTEKDWAKLLTRSTFLQPCEYKRR</sequence>
<feature type="compositionally biased region" description="Basic and acidic residues" evidence="10">
    <location>
        <begin position="30"/>
        <end position="48"/>
    </location>
</feature>
<evidence type="ECO:0000256" key="10">
    <source>
        <dbReference type="SAM" id="MobiDB-lite"/>
    </source>
</evidence>
<protein>
    <recommendedName>
        <fullName evidence="8 9">Ribosomal RNA-processing protein 8</fullName>
        <ecNumber evidence="9">2.1.1.-</ecNumber>
    </recommendedName>
</protein>
<accession>A0A8S0W7A2</accession>
<evidence type="ECO:0000256" key="7">
    <source>
        <dbReference type="ARBA" id="ARBA00023242"/>
    </source>
</evidence>
<dbReference type="EC" id="2.1.1.-" evidence="9"/>
<gene>
    <name evidence="11" type="ORF">AAE3_LOCUS2023</name>
</gene>
<evidence type="ECO:0000313" key="12">
    <source>
        <dbReference type="Proteomes" id="UP000467700"/>
    </source>
</evidence>
<proteinExistence type="inferred from homology"/>
<feature type="region of interest" description="Disordered" evidence="10">
    <location>
        <begin position="1"/>
        <end position="149"/>
    </location>
</feature>
<evidence type="ECO:0000256" key="4">
    <source>
        <dbReference type="ARBA" id="ARBA00022603"/>
    </source>
</evidence>
<feature type="compositionally biased region" description="Basic residues" evidence="10">
    <location>
        <begin position="74"/>
        <end position="83"/>
    </location>
</feature>
<evidence type="ECO:0000256" key="6">
    <source>
        <dbReference type="ARBA" id="ARBA00022691"/>
    </source>
</evidence>
<dbReference type="InterPro" id="IPR029063">
    <property type="entry name" value="SAM-dependent_MTases_sf"/>
</dbReference>
<dbReference type="SUPFAM" id="SSF53335">
    <property type="entry name" value="S-adenosyl-L-methionine-dependent methyltransferases"/>
    <property type="match status" value="1"/>
</dbReference>
<dbReference type="PANTHER" id="PTHR12787">
    <property type="entry name" value="RIBOSOMAL RNA-PROCESSING PROTEIN 8"/>
    <property type="match status" value="1"/>
</dbReference>
<dbReference type="Gene3D" id="3.40.50.150">
    <property type="entry name" value="Vaccinia Virus protein VP39"/>
    <property type="match status" value="1"/>
</dbReference>
<keyword evidence="5 9" id="KW-0808">Transferase</keyword>
<comment type="function">
    <text evidence="9">S-adenosyl-L-methionine-dependent methyltransferase that specifically methylates the N(1) position of adenine in helix 25.1 in 25S rRNA. Required both for ribosomal 40S and 60S subunits biogenesis. Required for efficient pre-rRNA cleavage at site A2.</text>
</comment>
<reference evidence="11 12" key="1">
    <citation type="submission" date="2020-01" db="EMBL/GenBank/DDBJ databases">
        <authorList>
            <person name="Gupta K D."/>
        </authorList>
    </citation>
    <scope>NUCLEOTIDE SEQUENCE [LARGE SCALE GENOMIC DNA]</scope>
</reference>
<dbReference type="GO" id="GO:0016433">
    <property type="term" value="F:rRNA (adenine) methyltransferase activity"/>
    <property type="evidence" value="ECO:0007669"/>
    <property type="project" value="TreeGrafter"/>
</dbReference>
<feature type="compositionally biased region" description="Polar residues" evidence="10">
    <location>
        <begin position="140"/>
        <end position="149"/>
    </location>
</feature>
<keyword evidence="6 9" id="KW-0949">S-adenosyl-L-methionine</keyword>
<name>A0A8S0W7A2_CYCAE</name>
<evidence type="ECO:0000256" key="9">
    <source>
        <dbReference type="RuleBase" id="RU365074"/>
    </source>
</evidence>
<dbReference type="EMBL" id="CACVBS010000028">
    <property type="protein sequence ID" value="CAA7259906.1"/>
    <property type="molecule type" value="Genomic_DNA"/>
</dbReference>
<dbReference type="Proteomes" id="UP000467700">
    <property type="component" value="Unassembled WGS sequence"/>
</dbReference>
<comment type="caution">
    <text evidence="11">The sequence shown here is derived from an EMBL/GenBank/DDBJ whole genome shotgun (WGS) entry which is preliminary data.</text>
</comment>
<keyword evidence="12" id="KW-1185">Reference proteome</keyword>
<dbReference type="InterPro" id="IPR007823">
    <property type="entry name" value="RRP8"/>
</dbReference>
<dbReference type="Gene3D" id="1.10.10.2150">
    <property type="entry name" value="Ribosomal RNA-processing protein 8, N-terminal domain"/>
    <property type="match status" value="1"/>
</dbReference>
<keyword evidence="7 9" id="KW-0539">Nucleus</keyword>
<dbReference type="FunFam" id="1.10.10.2150:FF:000001">
    <property type="entry name" value="Ribosomal RNA-processing protein 8"/>
    <property type="match status" value="1"/>
</dbReference>
<dbReference type="OrthoDB" id="10258825at2759"/>
<dbReference type="CDD" id="cd02440">
    <property type="entry name" value="AdoMet_MTases"/>
    <property type="match status" value="1"/>
</dbReference>
<dbReference type="GO" id="GO:0042273">
    <property type="term" value="P:ribosomal large subunit biogenesis"/>
    <property type="evidence" value="ECO:0007669"/>
    <property type="project" value="TreeGrafter"/>
</dbReference>
<keyword evidence="3 9" id="KW-0698">rRNA processing</keyword>
<comment type="similarity">
    <text evidence="2 9">Belongs to the methyltransferase superfamily. RRP8 family.</text>
</comment>
<keyword evidence="4 9" id="KW-0489">Methyltransferase</keyword>
<dbReference type="PANTHER" id="PTHR12787:SF0">
    <property type="entry name" value="RIBOSOMAL RNA-PROCESSING PROTEIN 8"/>
    <property type="match status" value="1"/>
</dbReference>
<evidence type="ECO:0000256" key="3">
    <source>
        <dbReference type="ARBA" id="ARBA00022552"/>
    </source>
</evidence>
<evidence type="ECO:0000313" key="11">
    <source>
        <dbReference type="EMBL" id="CAA7259906.1"/>
    </source>
</evidence>
<comment type="subcellular location">
    <subcellularLocation>
        <location evidence="1 9">Nucleus</location>
        <location evidence="1 9">Nucleolus</location>
    </subcellularLocation>
</comment>
<dbReference type="InterPro" id="IPR042036">
    <property type="entry name" value="RRP8_N"/>
</dbReference>